<dbReference type="PANTHER" id="PTHR47894">
    <property type="entry name" value="HTH-TYPE TRANSCRIPTIONAL REGULATOR GADX"/>
    <property type="match status" value="1"/>
</dbReference>
<dbReference type="EMBL" id="AP009385">
    <property type="protein sequence ID" value="BAG43479.1"/>
    <property type="molecule type" value="Genomic_DNA"/>
</dbReference>
<dbReference type="Pfam" id="PF12625">
    <property type="entry name" value="Arabinose_bd"/>
    <property type="match status" value="1"/>
</dbReference>
<reference evidence="5 6" key="1">
    <citation type="submission" date="2007-04" db="EMBL/GenBank/DDBJ databases">
        <title>Complete genome sequence of Burkholderia multivorans ATCC 17616.</title>
        <authorList>
            <person name="Ohtsubo Y."/>
            <person name="Yamashita A."/>
            <person name="Kurokawa K."/>
            <person name="Takami H."/>
            <person name="Yuhara S."/>
            <person name="Nishiyama E."/>
            <person name="Endo R."/>
            <person name="Miyazaki R."/>
            <person name="Ono A."/>
            <person name="Yano K."/>
            <person name="Ito M."/>
            <person name="Sota M."/>
            <person name="Yuji N."/>
            <person name="Hattori M."/>
            <person name="Tsuda M."/>
        </authorList>
    </citation>
    <scope>NUCLEOTIDE SEQUENCE [LARGE SCALE GENOMIC DNA]</scope>
    <source>
        <strain evidence="6">ATCC 17616 / 249</strain>
    </source>
</reference>
<dbReference type="InterPro" id="IPR018060">
    <property type="entry name" value="HTH_AraC"/>
</dbReference>
<evidence type="ECO:0000256" key="1">
    <source>
        <dbReference type="ARBA" id="ARBA00023015"/>
    </source>
</evidence>
<dbReference type="GO" id="GO:0005829">
    <property type="term" value="C:cytosol"/>
    <property type="evidence" value="ECO:0007669"/>
    <property type="project" value="TreeGrafter"/>
</dbReference>
<feature type="domain" description="HTH araC/xylS-type" evidence="4">
    <location>
        <begin position="245"/>
        <end position="341"/>
    </location>
</feature>
<gene>
    <name evidence="5" type="ordered locus">BMULJ_01552</name>
</gene>
<dbReference type="KEGG" id="bmj:BMULJ_01552"/>
<dbReference type="SMART" id="SM00342">
    <property type="entry name" value="HTH_ARAC"/>
    <property type="match status" value="1"/>
</dbReference>
<dbReference type="Pfam" id="PF12833">
    <property type="entry name" value="HTH_18"/>
    <property type="match status" value="1"/>
</dbReference>
<evidence type="ECO:0000256" key="3">
    <source>
        <dbReference type="ARBA" id="ARBA00023163"/>
    </source>
</evidence>
<evidence type="ECO:0000313" key="6">
    <source>
        <dbReference type="Proteomes" id="UP000008815"/>
    </source>
</evidence>
<dbReference type="Proteomes" id="UP000008815">
    <property type="component" value="Chromosome 1"/>
</dbReference>
<dbReference type="AlphaFoldDB" id="A0A0H3KJC7"/>
<evidence type="ECO:0000313" key="5">
    <source>
        <dbReference type="EMBL" id="BAG43479.1"/>
    </source>
</evidence>
<organism evidence="5 6">
    <name type="scientific">Burkholderia multivorans (strain ATCC 17616 / 249)</name>
    <dbReference type="NCBI Taxonomy" id="395019"/>
    <lineage>
        <taxon>Bacteria</taxon>
        <taxon>Pseudomonadati</taxon>
        <taxon>Pseudomonadota</taxon>
        <taxon>Betaproteobacteria</taxon>
        <taxon>Burkholderiales</taxon>
        <taxon>Burkholderiaceae</taxon>
        <taxon>Burkholderia</taxon>
        <taxon>Burkholderia cepacia complex</taxon>
    </lineage>
</organism>
<evidence type="ECO:0000259" key="4">
    <source>
        <dbReference type="PROSITE" id="PS01124"/>
    </source>
</evidence>
<sequence>MDTMLPLPNERLYAPYKIGAIVRVLEEQGIAPEASLKGSGVTIDDLGNAFARTSVSQYLIVCENAMALSRTPSIAFEVGARLHLSAYGIYGYALMSCTSLREYFRLAVKYRRLTTPSVAIEFVEKPDAVSCRFPDIFVANPPPRLRQFLIEQQASVTVTHVQEAAGGRCPPLEAHFSYSAPAHADIYPTYLGCPCYFDQPECELVYDNTMLDRTPQMAHTLTSVLVQEMCDKLLGQAMEGNGLSRNVYRILMSKPGEFPSSDEVARMLNMTGRTLRRRLQDEGTSFQAIVDDVRCSLAREYLKDTRMNTSDIAMLLGFSDGANFRRALKRWTGKTVNDLRR</sequence>
<dbReference type="PANTHER" id="PTHR47894:SF1">
    <property type="entry name" value="HTH-TYPE TRANSCRIPTIONAL REGULATOR VQSM"/>
    <property type="match status" value="1"/>
</dbReference>
<keyword evidence="2" id="KW-0238">DNA-binding</keyword>
<keyword evidence="3" id="KW-0804">Transcription</keyword>
<protein>
    <submittedName>
        <fullName evidence="5">AraC family transcriptional regulator</fullName>
    </submittedName>
</protein>
<evidence type="ECO:0000256" key="2">
    <source>
        <dbReference type="ARBA" id="ARBA00023125"/>
    </source>
</evidence>
<dbReference type="eggNOG" id="COG2207">
    <property type="taxonomic scope" value="Bacteria"/>
</dbReference>
<accession>A0A0H3KJC7</accession>
<dbReference type="HOGENOM" id="CLU_047522_3_1_4"/>
<dbReference type="RefSeq" id="WP_012213421.1">
    <property type="nucleotide sequence ID" value="NC_010084.1"/>
</dbReference>
<dbReference type="KEGG" id="bmu:Bmul_1690"/>
<dbReference type="Gene3D" id="1.10.10.60">
    <property type="entry name" value="Homeodomain-like"/>
    <property type="match status" value="1"/>
</dbReference>
<keyword evidence="1" id="KW-0805">Transcription regulation</keyword>
<keyword evidence="6" id="KW-1185">Reference proteome</keyword>
<dbReference type="STRING" id="395019.BMULJ_01552"/>
<name>A0A0H3KJC7_BURM1</name>
<dbReference type="InterPro" id="IPR009057">
    <property type="entry name" value="Homeodomain-like_sf"/>
</dbReference>
<dbReference type="InterPro" id="IPR032687">
    <property type="entry name" value="AraC-type_N"/>
</dbReference>
<dbReference type="PROSITE" id="PS01124">
    <property type="entry name" value="HTH_ARAC_FAMILY_2"/>
    <property type="match status" value="1"/>
</dbReference>
<proteinExistence type="predicted"/>
<dbReference type="GO" id="GO:0000976">
    <property type="term" value="F:transcription cis-regulatory region binding"/>
    <property type="evidence" value="ECO:0007669"/>
    <property type="project" value="TreeGrafter"/>
</dbReference>
<dbReference type="SUPFAM" id="SSF46689">
    <property type="entry name" value="Homeodomain-like"/>
    <property type="match status" value="1"/>
</dbReference>
<dbReference type="GO" id="GO:0003700">
    <property type="term" value="F:DNA-binding transcription factor activity"/>
    <property type="evidence" value="ECO:0007669"/>
    <property type="project" value="InterPro"/>
</dbReference>